<dbReference type="Proteomes" id="UP000465601">
    <property type="component" value="Unassembled WGS sequence"/>
</dbReference>
<name>A0A833HQL3_9FIRM</name>
<evidence type="ECO:0000313" key="1">
    <source>
        <dbReference type="EMBL" id="KAB3531832.1"/>
    </source>
</evidence>
<organism evidence="1 2">
    <name type="scientific">Alkaliphilus serpentinus</name>
    <dbReference type="NCBI Taxonomy" id="1482731"/>
    <lineage>
        <taxon>Bacteria</taxon>
        <taxon>Bacillati</taxon>
        <taxon>Bacillota</taxon>
        <taxon>Clostridia</taxon>
        <taxon>Peptostreptococcales</taxon>
        <taxon>Natronincolaceae</taxon>
        <taxon>Alkaliphilus</taxon>
    </lineage>
</organism>
<proteinExistence type="predicted"/>
<reference evidence="1 2" key="1">
    <citation type="submission" date="2019-10" db="EMBL/GenBank/DDBJ databases">
        <title>Alkaliphilus serpentinus sp. nov. and Alkaliphilus pronyensis sp. nov., two novel anaerobic alkaliphilic species isolated from the serpentinized-hosted hydrothermal field of the Prony Bay (New Caledonia).</title>
        <authorList>
            <person name="Postec A."/>
        </authorList>
    </citation>
    <scope>NUCLEOTIDE SEQUENCE [LARGE SCALE GENOMIC DNA]</scope>
    <source>
        <strain evidence="1 2">LacT</strain>
    </source>
</reference>
<dbReference type="OrthoDB" id="1954247at2"/>
<accession>A0A833HQL3</accession>
<sequence length="155" mass="17642">MYIIFYGTGKSLTAAVSAYLYLKNNSISLQTLTLPMDEIITLINCDKRALGGLVYMDKDQYNNKIYILNTGPHETIMLPALSSVFDILEVDRDQLYLVDTTKLDNLLSSMALTLIHYNPLQAFSLWLFMKKLKKRTGDLVRLLRKTDAIAKNKLS</sequence>
<evidence type="ECO:0000313" key="2">
    <source>
        <dbReference type="Proteomes" id="UP000465601"/>
    </source>
</evidence>
<dbReference type="Pfam" id="PF11385">
    <property type="entry name" value="DUF3189"/>
    <property type="match status" value="1"/>
</dbReference>
<dbReference type="EMBL" id="WBZB01000012">
    <property type="protein sequence ID" value="KAB3531832.1"/>
    <property type="molecule type" value="Genomic_DNA"/>
</dbReference>
<dbReference type="RefSeq" id="WP_151865012.1">
    <property type="nucleotide sequence ID" value="NZ_WBZB01000012.1"/>
</dbReference>
<dbReference type="InterPro" id="IPR021525">
    <property type="entry name" value="DUF3189"/>
</dbReference>
<gene>
    <name evidence="1" type="ORF">F8153_03695</name>
</gene>
<keyword evidence="2" id="KW-1185">Reference proteome</keyword>
<comment type="caution">
    <text evidence="1">The sequence shown here is derived from an EMBL/GenBank/DDBJ whole genome shotgun (WGS) entry which is preliminary data.</text>
</comment>
<dbReference type="AlphaFoldDB" id="A0A833HQL3"/>
<protein>
    <submittedName>
        <fullName evidence="1">DUF3189 family protein</fullName>
    </submittedName>
</protein>